<evidence type="ECO:0000256" key="1">
    <source>
        <dbReference type="ARBA" id="ARBA00000900"/>
    </source>
</evidence>
<feature type="domain" description="RING-type" evidence="7">
    <location>
        <begin position="153"/>
        <end position="192"/>
    </location>
</feature>
<dbReference type="EC" id="2.3.2.27" evidence="2"/>
<dbReference type="InterPro" id="IPR001841">
    <property type="entry name" value="Znf_RING"/>
</dbReference>
<sequence length="216" mass="24922">MDRDVVLSVTKRSLRRSDSPHLRIRFHLSFVTKYYSNRDSQTGSKPTAALPYSDTETSYADVVDGKLSYATVEGAVGDAFRDRLRGRECSRAIMLAWRQVPKIFTRRAEAGRYFLLHVDMKIRIRIWNDVPAAASSLRLLEKCNDEEEDLGCCCICVGEVDEALRMPCCSRAFHAECIEEWLRKSHYCPVCQFEMPTDENEEIKSTTLKFMEVLRF</sequence>
<evidence type="ECO:0000256" key="3">
    <source>
        <dbReference type="ARBA" id="ARBA00022723"/>
    </source>
</evidence>
<dbReference type="GO" id="GO:0008270">
    <property type="term" value="F:zinc ion binding"/>
    <property type="evidence" value="ECO:0007669"/>
    <property type="project" value="UniProtKB-KW"/>
</dbReference>
<evidence type="ECO:0000313" key="9">
    <source>
        <dbReference type="Proteomes" id="UP001567538"/>
    </source>
</evidence>
<keyword evidence="4 6" id="KW-0863">Zinc-finger</keyword>
<dbReference type="SUPFAM" id="SSF57850">
    <property type="entry name" value="RING/U-box"/>
    <property type="match status" value="1"/>
</dbReference>
<dbReference type="EMBL" id="JBEAFC010000010">
    <property type="protein sequence ID" value="KAL1538871.1"/>
    <property type="molecule type" value="Genomic_DNA"/>
</dbReference>
<evidence type="ECO:0000256" key="5">
    <source>
        <dbReference type="ARBA" id="ARBA00022833"/>
    </source>
</evidence>
<evidence type="ECO:0000313" key="8">
    <source>
        <dbReference type="EMBL" id="KAL1538871.1"/>
    </source>
</evidence>
<proteinExistence type="predicted"/>
<organism evidence="8 9">
    <name type="scientific">Salvia divinorum</name>
    <name type="common">Maria pastora</name>
    <name type="synonym">Diviner's sage</name>
    <dbReference type="NCBI Taxonomy" id="28513"/>
    <lineage>
        <taxon>Eukaryota</taxon>
        <taxon>Viridiplantae</taxon>
        <taxon>Streptophyta</taxon>
        <taxon>Embryophyta</taxon>
        <taxon>Tracheophyta</taxon>
        <taxon>Spermatophyta</taxon>
        <taxon>Magnoliopsida</taxon>
        <taxon>eudicotyledons</taxon>
        <taxon>Gunneridae</taxon>
        <taxon>Pentapetalae</taxon>
        <taxon>asterids</taxon>
        <taxon>lamiids</taxon>
        <taxon>Lamiales</taxon>
        <taxon>Lamiaceae</taxon>
        <taxon>Nepetoideae</taxon>
        <taxon>Mentheae</taxon>
        <taxon>Salviinae</taxon>
        <taxon>Salvia</taxon>
        <taxon>Salvia subgen. Calosphace</taxon>
    </lineage>
</organism>
<dbReference type="GO" id="GO:0061630">
    <property type="term" value="F:ubiquitin protein ligase activity"/>
    <property type="evidence" value="ECO:0007669"/>
    <property type="project" value="UniProtKB-EC"/>
</dbReference>
<comment type="catalytic activity">
    <reaction evidence="1">
        <text>S-ubiquitinyl-[E2 ubiquitin-conjugating enzyme]-L-cysteine + [acceptor protein]-L-lysine = [E2 ubiquitin-conjugating enzyme]-L-cysteine + N(6)-ubiquitinyl-[acceptor protein]-L-lysine.</text>
        <dbReference type="EC" id="2.3.2.27"/>
    </reaction>
</comment>
<dbReference type="Pfam" id="PF13639">
    <property type="entry name" value="zf-RING_2"/>
    <property type="match status" value="1"/>
</dbReference>
<evidence type="ECO:0000256" key="2">
    <source>
        <dbReference type="ARBA" id="ARBA00012483"/>
    </source>
</evidence>
<evidence type="ECO:0000256" key="6">
    <source>
        <dbReference type="PROSITE-ProRule" id="PRU00175"/>
    </source>
</evidence>
<keyword evidence="3" id="KW-0479">Metal-binding</keyword>
<dbReference type="Gene3D" id="3.30.40.10">
    <property type="entry name" value="Zinc/RING finger domain, C3HC4 (zinc finger)"/>
    <property type="match status" value="1"/>
</dbReference>
<protein>
    <recommendedName>
        <fullName evidence="2">RING-type E3 ubiquitin transferase</fullName>
        <ecNumber evidence="2">2.3.2.27</ecNumber>
    </recommendedName>
</protein>
<dbReference type="InterPro" id="IPR013083">
    <property type="entry name" value="Znf_RING/FYVE/PHD"/>
</dbReference>
<name>A0ABD1G719_SALDI</name>
<dbReference type="Proteomes" id="UP001567538">
    <property type="component" value="Unassembled WGS sequence"/>
</dbReference>
<dbReference type="AlphaFoldDB" id="A0ABD1G719"/>
<gene>
    <name evidence="8" type="ORF">AAHA92_27563</name>
</gene>
<evidence type="ECO:0000256" key="4">
    <source>
        <dbReference type="ARBA" id="ARBA00022771"/>
    </source>
</evidence>
<keyword evidence="9" id="KW-1185">Reference proteome</keyword>
<dbReference type="PANTHER" id="PTHR15710:SF59">
    <property type="entry name" value="E3 UBIQUITIN-PROTEIN LIGASE SDIR1-LIKE"/>
    <property type="match status" value="1"/>
</dbReference>
<comment type="caution">
    <text evidence="8">The sequence shown here is derived from an EMBL/GenBank/DDBJ whole genome shotgun (WGS) entry which is preliminary data.</text>
</comment>
<keyword evidence="5" id="KW-0862">Zinc</keyword>
<evidence type="ECO:0000259" key="7">
    <source>
        <dbReference type="PROSITE" id="PS50089"/>
    </source>
</evidence>
<dbReference type="PANTHER" id="PTHR15710">
    <property type="entry name" value="E3 UBIQUITIN-PROTEIN LIGASE PRAJA"/>
    <property type="match status" value="1"/>
</dbReference>
<accession>A0ABD1G719</accession>
<reference evidence="8 9" key="1">
    <citation type="submission" date="2024-06" db="EMBL/GenBank/DDBJ databases">
        <title>A chromosome level genome sequence of Diviner's sage (Salvia divinorum).</title>
        <authorList>
            <person name="Ford S.A."/>
            <person name="Ro D.-K."/>
            <person name="Ness R.W."/>
            <person name="Phillips M.A."/>
        </authorList>
    </citation>
    <scope>NUCLEOTIDE SEQUENCE [LARGE SCALE GENOMIC DNA]</scope>
    <source>
        <strain evidence="8">SAF-2024a</strain>
        <tissue evidence="8">Leaf</tissue>
    </source>
</reference>
<dbReference type="PROSITE" id="PS50089">
    <property type="entry name" value="ZF_RING_2"/>
    <property type="match status" value="1"/>
</dbReference>